<proteinExistence type="predicted"/>
<dbReference type="EMBL" id="GGEC01055466">
    <property type="protein sequence ID" value="MBX35950.1"/>
    <property type="molecule type" value="Transcribed_RNA"/>
</dbReference>
<feature type="region of interest" description="Disordered" evidence="1">
    <location>
        <begin position="1"/>
        <end position="27"/>
    </location>
</feature>
<protein>
    <submittedName>
        <fullName evidence="2">Uncharacterized protein</fullName>
    </submittedName>
</protein>
<organism evidence="2">
    <name type="scientific">Rhizophora mucronata</name>
    <name type="common">Asiatic mangrove</name>
    <dbReference type="NCBI Taxonomy" id="61149"/>
    <lineage>
        <taxon>Eukaryota</taxon>
        <taxon>Viridiplantae</taxon>
        <taxon>Streptophyta</taxon>
        <taxon>Embryophyta</taxon>
        <taxon>Tracheophyta</taxon>
        <taxon>Spermatophyta</taxon>
        <taxon>Magnoliopsida</taxon>
        <taxon>eudicotyledons</taxon>
        <taxon>Gunneridae</taxon>
        <taxon>Pentapetalae</taxon>
        <taxon>rosids</taxon>
        <taxon>fabids</taxon>
        <taxon>Malpighiales</taxon>
        <taxon>Rhizophoraceae</taxon>
        <taxon>Rhizophora</taxon>
    </lineage>
</organism>
<name>A0A2P2N0F5_RHIMU</name>
<sequence>MLMQGNALGMNPETNHHFPFQKHKLPSPQERMPTFILLIHDKCTVHKNK</sequence>
<accession>A0A2P2N0F5</accession>
<dbReference type="AlphaFoldDB" id="A0A2P2N0F5"/>
<reference evidence="2" key="1">
    <citation type="submission" date="2018-02" db="EMBL/GenBank/DDBJ databases">
        <title>Rhizophora mucronata_Transcriptome.</title>
        <authorList>
            <person name="Meera S.P."/>
            <person name="Sreeshan A."/>
            <person name="Augustine A."/>
        </authorList>
    </citation>
    <scope>NUCLEOTIDE SEQUENCE</scope>
    <source>
        <tissue evidence="2">Leaf</tissue>
    </source>
</reference>
<evidence type="ECO:0000256" key="1">
    <source>
        <dbReference type="SAM" id="MobiDB-lite"/>
    </source>
</evidence>
<evidence type="ECO:0000313" key="2">
    <source>
        <dbReference type="EMBL" id="MBX35950.1"/>
    </source>
</evidence>